<evidence type="ECO:0000313" key="12">
    <source>
        <dbReference type="Proteomes" id="UP001500889"/>
    </source>
</evidence>
<dbReference type="InterPro" id="IPR007863">
    <property type="entry name" value="Peptidase_M16_C"/>
</dbReference>
<name>A0AAU9FW98_DROMD</name>
<evidence type="ECO:0000259" key="9">
    <source>
        <dbReference type="Pfam" id="PF05193"/>
    </source>
</evidence>
<accession>A0AAU9FW98</accession>
<feature type="domain" description="Peptidase M16 middle/third" evidence="10">
    <location>
        <begin position="378"/>
        <end position="649"/>
    </location>
</feature>
<dbReference type="InterPro" id="IPR050626">
    <property type="entry name" value="Peptidase_M16"/>
</dbReference>
<feature type="domain" description="Peptidase M16 N-terminal" evidence="8">
    <location>
        <begin position="43"/>
        <end position="123"/>
    </location>
</feature>
<evidence type="ECO:0000256" key="2">
    <source>
        <dbReference type="ARBA" id="ARBA00022670"/>
    </source>
</evidence>
<dbReference type="PANTHER" id="PTHR43690:SF18">
    <property type="entry name" value="INSULIN-DEGRADING ENZYME-RELATED"/>
    <property type="match status" value="1"/>
</dbReference>
<proteinExistence type="inferred from homology"/>
<sequence>MEIYIPDKLPDDNKEYKCLELLNGLRALLISDPSPVPDGELAMAALALTVDSGSFNDPPKYNGLSYALEDLLRKDKLLTPLVDNLMGACGVRADREETLFHIKVPEQHLLSCLIILKSLLMKREPVQRELLPPMAILRLQIEDCNTMRNMLLASLAADNYPHGQYDWKNLSDLQSQDPENALGTMIHQLRRDNFVANRMHLCLQSRLYLEELEQMIYCHLSELPVNNSESMDTAERLDYRHAFRAEFHKRVFYVKSNNGNSRLDLAWLLPSVRQYYRCKPDKFVTSLLDQEGPGSLRLYLQRRRWTVFLTVGIDDDSFDLNSIYSLFKLSLTLTDEGSQHIDEVLAAVFAYIKLIAAAEPALLRRLYAKLQTIAYINFRFRTQPEALENVKHLVLNCKYYPATDVLIGGDLLLEYNEQHISEMIGSLNQLDFNLAITMNDVVEENIPMPDTWQKMWNESKPIEGLWLPEPNPYVVEDLRIFWLEQGQPQLSPGPQRLMNTNVCELWHRLDDTFVQPKAIFSFYFVSPQVRQSAKKSAMCSLYANLLEGQLPELLYPAALAGITHSFIPHDKGLVLKVRGYNDKLHLAVEAITQAMVNFADNLEECTLNTERGSLRKEFFDELIMSRMQCRDIRECLIEESRWLHIDKYKSIAGITLVDFKTFVQKFHEELYIHALCEGNYTEESACNVLNGVINRLQCRAIRDPRFVEDRVKKMPLGSSYIRCYNLNNQISNSEVMNYYQIGPNTTCVHAILLLLVVIMRRCAPKHRRDRLFIKVRLHHGIVGFSIGETTLETGEGAKGLDCDIELFRMKAKEIVRRLKPKSFVKFKAALVAAKLAPDQDLDMTSNRHWDEILNGDYQFDRNEQLADALRTVTKADLTSFLSGMEANNNRKLSIQVIGHIPTANSSANTNGSTDSPQSLNSSSNTDGDKDLGKRLSLVFLPRDDVHMNAIADIDDFKASLYTYPCTTSTPNSRKNLRVARLREALKRTAAQAEQGSN</sequence>
<keyword evidence="6" id="KW-0482">Metalloprotease</keyword>
<evidence type="ECO:0000256" key="1">
    <source>
        <dbReference type="ARBA" id="ARBA00007261"/>
    </source>
</evidence>
<keyword evidence="12" id="KW-1185">Reference proteome</keyword>
<evidence type="ECO:0000256" key="7">
    <source>
        <dbReference type="SAM" id="MobiDB-lite"/>
    </source>
</evidence>
<evidence type="ECO:0000256" key="3">
    <source>
        <dbReference type="ARBA" id="ARBA00022723"/>
    </source>
</evidence>
<evidence type="ECO:0000259" key="8">
    <source>
        <dbReference type="Pfam" id="PF00675"/>
    </source>
</evidence>
<dbReference type="InterPro" id="IPR032632">
    <property type="entry name" value="Peptidase_M16_M"/>
</dbReference>
<gene>
    <name evidence="11" type="ORF">DMAD_00429</name>
</gene>
<keyword evidence="2" id="KW-0645">Protease</keyword>
<evidence type="ECO:0000256" key="5">
    <source>
        <dbReference type="ARBA" id="ARBA00022833"/>
    </source>
</evidence>
<reference evidence="11 12" key="1">
    <citation type="submission" date="2024-02" db="EMBL/GenBank/DDBJ databases">
        <title>A chromosome-level genome assembly of Drosophila madeirensis, a fruit fly species endemic to Madeira island.</title>
        <authorList>
            <person name="Tomihara K."/>
            <person name="Llopart A."/>
            <person name="Yamamoto D."/>
        </authorList>
    </citation>
    <scope>NUCLEOTIDE SEQUENCE [LARGE SCALE GENOMIC DNA]</scope>
    <source>
        <strain evidence="11 12">RF1</strain>
    </source>
</reference>
<dbReference type="Proteomes" id="UP001500889">
    <property type="component" value="Chromosome A"/>
</dbReference>
<dbReference type="InterPro" id="IPR011765">
    <property type="entry name" value="Pept_M16_N"/>
</dbReference>
<evidence type="ECO:0000259" key="10">
    <source>
        <dbReference type="Pfam" id="PF16187"/>
    </source>
</evidence>
<dbReference type="Pfam" id="PF16187">
    <property type="entry name" value="Peptidase_M16_M"/>
    <property type="match status" value="1"/>
</dbReference>
<evidence type="ECO:0000256" key="6">
    <source>
        <dbReference type="ARBA" id="ARBA00023049"/>
    </source>
</evidence>
<keyword evidence="4" id="KW-0378">Hydrolase</keyword>
<comment type="similarity">
    <text evidence="1">Belongs to the peptidase M16 family.</text>
</comment>
<dbReference type="SUPFAM" id="SSF63411">
    <property type="entry name" value="LuxS/MPP-like metallohydrolase"/>
    <property type="match status" value="4"/>
</dbReference>
<keyword evidence="5" id="KW-0862">Zinc</keyword>
<feature type="region of interest" description="Disordered" evidence="7">
    <location>
        <begin position="903"/>
        <end position="927"/>
    </location>
</feature>
<dbReference type="GO" id="GO:0008237">
    <property type="term" value="F:metallopeptidase activity"/>
    <property type="evidence" value="ECO:0007669"/>
    <property type="project" value="UniProtKB-KW"/>
</dbReference>
<dbReference type="Pfam" id="PF05193">
    <property type="entry name" value="Peptidase_M16_C"/>
    <property type="match status" value="1"/>
</dbReference>
<dbReference type="AlphaFoldDB" id="A0AAU9FW98"/>
<evidence type="ECO:0000256" key="4">
    <source>
        <dbReference type="ARBA" id="ARBA00022801"/>
    </source>
</evidence>
<dbReference type="Pfam" id="PF00675">
    <property type="entry name" value="Peptidase_M16"/>
    <property type="match status" value="1"/>
</dbReference>
<dbReference type="Gene3D" id="3.30.830.10">
    <property type="entry name" value="Metalloenzyme, LuxS/M16 peptidase-like"/>
    <property type="match status" value="4"/>
</dbReference>
<dbReference type="GO" id="GO:0006508">
    <property type="term" value="P:proteolysis"/>
    <property type="evidence" value="ECO:0007669"/>
    <property type="project" value="UniProtKB-KW"/>
</dbReference>
<feature type="domain" description="Peptidase M16 C-terminal" evidence="9">
    <location>
        <begin position="186"/>
        <end position="358"/>
    </location>
</feature>
<keyword evidence="3" id="KW-0479">Metal-binding</keyword>
<evidence type="ECO:0000313" key="11">
    <source>
        <dbReference type="EMBL" id="BFG00422.1"/>
    </source>
</evidence>
<dbReference type="InterPro" id="IPR011249">
    <property type="entry name" value="Metalloenz_LuxS/M16"/>
</dbReference>
<dbReference type="GO" id="GO:0046872">
    <property type="term" value="F:metal ion binding"/>
    <property type="evidence" value="ECO:0007669"/>
    <property type="project" value="UniProtKB-KW"/>
</dbReference>
<dbReference type="EMBL" id="AP029266">
    <property type="protein sequence ID" value="BFG00422.1"/>
    <property type="molecule type" value="Genomic_DNA"/>
</dbReference>
<dbReference type="PANTHER" id="PTHR43690">
    <property type="entry name" value="NARDILYSIN"/>
    <property type="match status" value="1"/>
</dbReference>
<protein>
    <submittedName>
        <fullName evidence="11">Nardilysin-like</fullName>
    </submittedName>
</protein>
<organism evidence="11 12">
    <name type="scientific">Drosophila madeirensis</name>
    <name type="common">Fruit fly</name>
    <dbReference type="NCBI Taxonomy" id="30013"/>
    <lineage>
        <taxon>Eukaryota</taxon>
        <taxon>Metazoa</taxon>
        <taxon>Ecdysozoa</taxon>
        <taxon>Arthropoda</taxon>
        <taxon>Hexapoda</taxon>
        <taxon>Insecta</taxon>
        <taxon>Pterygota</taxon>
        <taxon>Neoptera</taxon>
        <taxon>Endopterygota</taxon>
        <taxon>Diptera</taxon>
        <taxon>Brachycera</taxon>
        <taxon>Muscomorpha</taxon>
        <taxon>Ephydroidea</taxon>
        <taxon>Drosophilidae</taxon>
        <taxon>Drosophila</taxon>
        <taxon>Sophophora</taxon>
    </lineage>
</organism>
<feature type="compositionally biased region" description="Polar residues" evidence="7">
    <location>
        <begin position="903"/>
        <end position="925"/>
    </location>
</feature>